<comment type="caution">
    <text evidence="2">The sequence shown here is derived from an EMBL/GenBank/DDBJ whole genome shotgun (WGS) entry which is preliminary data.</text>
</comment>
<feature type="signal peptide" evidence="1">
    <location>
        <begin position="1"/>
        <end position="20"/>
    </location>
</feature>
<proteinExistence type="predicted"/>
<dbReference type="Proteomes" id="UP001176961">
    <property type="component" value="Unassembled WGS sequence"/>
</dbReference>
<dbReference type="EMBL" id="CATQJL010000305">
    <property type="protein sequence ID" value="CAJ0602530.1"/>
    <property type="molecule type" value="Genomic_DNA"/>
</dbReference>
<gene>
    <name evidence="2" type="ORF">CYNAS_LOCUS14513</name>
</gene>
<evidence type="ECO:0000313" key="2">
    <source>
        <dbReference type="EMBL" id="CAJ0602530.1"/>
    </source>
</evidence>
<reference evidence="2" key="1">
    <citation type="submission" date="2023-07" db="EMBL/GenBank/DDBJ databases">
        <authorList>
            <consortium name="CYATHOMIX"/>
        </authorList>
    </citation>
    <scope>NUCLEOTIDE SEQUENCE</scope>
    <source>
        <strain evidence="2">N/A</strain>
    </source>
</reference>
<accession>A0AA36H1V1</accession>
<keyword evidence="1" id="KW-0732">Signal</keyword>
<sequence length="103" mass="12181">MNYLVFIFPFLFFAIVPATTLKLTAYQTCYKECNNKVYEEPLKFVSKNSKAELKDAEKEFTCYKRCYDRLTDKERQDNKQRISTLPPVLKALLQKVLRSKAKK</sequence>
<organism evidence="2 3">
    <name type="scientific">Cylicocyclus nassatus</name>
    <name type="common">Nematode worm</name>
    <dbReference type="NCBI Taxonomy" id="53992"/>
    <lineage>
        <taxon>Eukaryota</taxon>
        <taxon>Metazoa</taxon>
        <taxon>Ecdysozoa</taxon>
        <taxon>Nematoda</taxon>
        <taxon>Chromadorea</taxon>
        <taxon>Rhabditida</taxon>
        <taxon>Rhabditina</taxon>
        <taxon>Rhabditomorpha</taxon>
        <taxon>Strongyloidea</taxon>
        <taxon>Strongylidae</taxon>
        <taxon>Cylicocyclus</taxon>
    </lineage>
</organism>
<feature type="chain" id="PRO_5041286691" evidence="1">
    <location>
        <begin position="21"/>
        <end position="103"/>
    </location>
</feature>
<protein>
    <submittedName>
        <fullName evidence="2">Uncharacterized protein</fullName>
    </submittedName>
</protein>
<keyword evidence="3" id="KW-1185">Reference proteome</keyword>
<evidence type="ECO:0000256" key="1">
    <source>
        <dbReference type="SAM" id="SignalP"/>
    </source>
</evidence>
<evidence type="ECO:0000313" key="3">
    <source>
        <dbReference type="Proteomes" id="UP001176961"/>
    </source>
</evidence>
<dbReference type="AlphaFoldDB" id="A0AA36H1V1"/>
<name>A0AA36H1V1_CYLNA</name>